<dbReference type="Pfam" id="PF02577">
    <property type="entry name" value="BFN_dom"/>
    <property type="match status" value="1"/>
</dbReference>
<dbReference type="Proteomes" id="UP000698924">
    <property type="component" value="Unassembled WGS sequence"/>
</dbReference>
<dbReference type="SUPFAM" id="SSF46600">
    <property type="entry name" value="C-terminal UvrC-binding domain of UvrB"/>
    <property type="match status" value="1"/>
</dbReference>
<name>A0AA40ZTC8_9BACT</name>
<dbReference type="InterPro" id="IPR003729">
    <property type="entry name" value="Bi_nuclease_dom"/>
</dbReference>
<organism evidence="4 5">
    <name type="scientific">Caecibacteroides pullorum</name>
    <dbReference type="NCBI Taxonomy" id="2725562"/>
    <lineage>
        <taxon>Bacteria</taxon>
        <taxon>Pseudomonadati</taxon>
        <taxon>Bacteroidota</taxon>
        <taxon>Bacteroidia</taxon>
        <taxon>Bacteroidales</taxon>
        <taxon>Bacteroidaceae</taxon>
        <taxon>Caecibacteroides</taxon>
    </lineage>
</organism>
<dbReference type="PANTHER" id="PTHR15160:SF1">
    <property type="entry name" value="VON HIPPEL-LINDAU DISEASE TUMOR SUPPRESSOR"/>
    <property type="match status" value="1"/>
</dbReference>
<evidence type="ECO:0000313" key="5">
    <source>
        <dbReference type="Proteomes" id="UP000698924"/>
    </source>
</evidence>
<reference evidence="4 5" key="1">
    <citation type="journal article" date="2021" name="Sci. Rep.">
        <title>The distribution of antibiotic resistance genes in chicken gut microbiota commensals.</title>
        <authorList>
            <person name="Juricova H."/>
            <person name="Matiasovicova J."/>
            <person name="Kubasova T."/>
            <person name="Cejkova D."/>
            <person name="Rychlik I."/>
        </authorList>
    </citation>
    <scope>NUCLEOTIDE SEQUENCE [LARGE SCALE GENOMIC DNA]</scope>
    <source>
        <strain evidence="4 5">An421</strain>
    </source>
</reference>
<dbReference type="InterPro" id="IPR036876">
    <property type="entry name" value="UVR_dom_sf"/>
</dbReference>
<protein>
    <submittedName>
        <fullName evidence="4">Bifunctional nuclease family protein</fullName>
    </submittedName>
</protein>
<feature type="domain" description="BFN" evidence="3">
    <location>
        <begin position="5"/>
        <end position="137"/>
    </location>
</feature>
<dbReference type="GO" id="GO:0009432">
    <property type="term" value="P:SOS response"/>
    <property type="evidence" value="ECO:0007669"/>
    <property type="project" value="UniProtKB-KW"/>
</dbReference>
<evidence type="ECO:0000313" key="4">
    <source>
        <dbReference type="EMBL" id="MBM6857647.1"/>
    </source>
</evidence>
<dbReference type="InterPro" id="IPR001943">
    <property type="entry name" value="UVR_dom"/>
</dbReference>
<dbReference type="RefSeq" id="WP_204971763.1">
    <property type="nucleotide sequence ID" value="NZ_JAAZTS010000011.1"/>
</dbReference>
<dbReference type="Pfam" id="PF02151">
    <property type="entry name" value="UVR"/>
    <property type="match status" value="1"/>
</dbReference>
<feature type="domain" description="UVR" evidence="2">
    <location>
        <begin position="156"/>
        <end position="191"/>
    </location>
</feature>
<dbReference type="PROSITE" id="PS51658">
    <property type="entry name" value="BFN"/>
    <property type="match status" value="1"/>
</dbReference>
<comment type="caution">
    <text evidence="4">The sequence shown here is derived from an EMBL/GenBank/DDBJ whole genome shotgun (WGS) entry which is preliminary data.</text>
</comment>
<dbReference type="InterPro" id="IPR036104">
    <property type="entry name" value="BFN_sf"/>
</dbReference>
<evidence type="ECO:0000256" key="1">
    <source>
        <dbReference type="ARBA" id="ARBA00023236"/>
    </source>
</evidence>
<keyword evidence="5" id="KW-1185">Reference proteome</keyword>
<dbReference type="GO" id="GO:0004518">
    <property type="term" value="F:nuclease activity"/>
    <property type="evidence" value="ECO:0007669"/>
    <property type="project" value="InterPro"/>
</dbReference>
<keyword evidence="1" id="KW-0227">DNA damage</keyword>
<dbReference type="EMBL" id="JACJMO010000010">
    <property type="protein sequence ID" value="MBM6857647.1"/>
    <property type="molecule type" value="Genomic_DNA"/>
</dbReference>
<dbReference type="AlphaFoldDB" id="A0AA40ZTC8"/>
<dbReference type="Gene3D" id="3.10.690.10">
    <property type="entry name" value="Bifunctional nuclease domain"/>
    <property type="match status" value="1"/>
</dbReference>
<evidence type="ECO:0000259" key="3">
    <source>
        <dbReference type="PROSITE" id="PS51658"/>
    </source>
</evidence>
<dbReference type="PANTHER" id="PTHR15160">
    <property type="entry name" value="VON HIPPEL-LINDAU PROTEIN"/>
    <property type="match status" value="1"/>
</dbReference>
<gene>
    <name evidence="4" type="ORF">H6D15_08560</name>
</gene>
<dbReference type="PROSITE" id="PS50151">
    <property type="entry name" value="UVR"/>
    <property type="match status" value="1"/>
</dbReference>
<dbReference type="Gene3D" id="4.10.860.10">
    <property type="entry name" value="UVR domain"/>
    <property type="match status" value="1"/>
</dbReference>
<sequence length="195" mass="21967">MSRNKIELQVLSLTYSQEQAGAYALLLGEVDGPRKLPVIIGSAEAQAILLEIRGITSPRPLTYQLFASTLEALGVRLLRVLIYRAENGLFYSYLYLQSDHSIIRIDSRTSDAVVMAMHLHCPILIYEDVLDAEKMELDAEALETESGTTNSQDDRAETISRMEEALKEAIEAEEYEKAANLRDMINQFKESNHQD</sequence>
<accession>A0AA40ZTC8</accession>
<keyword evidence="1" id="KW-0742">SOS response</keyword>
<evidence type="ECO:0000259" key="2">
    <source>
        <dbReference type="PROSITE" id="PS50151"/>
    </source>
</evidence>
<dbReference type="SUPFAM" id="SSF103256">
    <property type="entry name" value="Hypothetical protein TM0160"/>
    <property type="match status" value="1"/>
</dbReference>
<proteinExistence type="predicted"/>